<protein>
    <submittedName>
        <fullName evidence="2">Uncharacterized protein</fullName>
    </submittedName>
</protein>
<evidence type="ECO:0000313" key="2">
    <source>
        <dbReference type="EMBL" id="RFC82791.1"/>
    </source>
</evidence>
<gene>
    <name evidence="2" type="ORF">C9E89_014440</name>
</gene>
<keyword evidence="1" id="KW-1133">Transmembrane helix</keyword>
<name>A0A371YMU1_9GAMM</name>
<reference evidence="2 3" key="1">
    <citation type="submission" date="2018-08" db="EMBL/GenBank/DDBJ databases">
        <title>The draft genome of Acinetobacter sichuanensis strain WCHAc060041.</title>
        <authorList>
            <person name="Qin J."/>
            <person name="Feng Y."/>
            <person name="Zong Z."/>
        </authorList>
    </citation>
    <scope>NUCLEOTIDE SEQUENCE [LARGE SCALE GENOMIC DNA]</scope>
    <source>
        <strain evidence="2 3">WCHAc060041</strain>
    </source>
</reference>
<keyword evidence="1" id="KW-0812">Transmembrane</keyword>
<sequence>MNQNLASLEAFLIKAKVELLLISFIYVILKKYSYKFCIESLQDRFILVFITQGLWLFVIEFVIHQNCIKMIHALIICYAASYSMM</sequence>
<keyword evidence="1" id="KW-0472">Membrane</keyword>
<organism evidence="2 3">
    <name type="scientific">Acinetobacter sichuanensis</name>
    <dbReference type="NCBI Taxonomy" id="2136183"/>
    <lineage>
        <taxon>Bacteria</taxon>
        <taxon>Pseudomonadati</taxon>
        <taxon>Pseudomonadota</taxon>
        <taxon>Gammaproteobacteria</taxon>
        <taxon>Moraxellales</taxon>
        <taxon>Moraxellaceae</taxon>
        <taxon>Acinetobacter</taxon>
    </lineage>
</organism>
<comment type="caution">
    <text evidence="2">The sequence shown here is derived from an EMBL/GenBank/DDBJ whole genome shotgun (WGS) entry which is preliminary data.</text>
</comment>
<dbReference type="Proteomes" id="UP000240957">
    <property type="component" value="Unassembled WGS sequence"/>
</dbReference>
<evidence type="ECO:0000256" key="1">
    <source>
        <dbReference type="SAM" id="Phobius"/>
    </source>
</evidence>
<evidence type="ECO:0000313" key="3">
    <source>
        <dbReference type="Proteomes" id="UP000240957"/>
    </source>
</evidence>
<dbReference type="EMBL" id="PYIX02000026">
    <property type="protein sequence ID" value="RFC82791.1"/>
    <property type="molecule type" value="Genomic_DNA"/>
</dbReference>
<proteinExistence type="predicted"/>
<dbReference type="AlphaFoldDB" id="A0A371YMU1"/>
<feature type="transmembrane region" description="Helical" evidence="1">
    <location>
        <begin position="45"/>
        <end position="63"/>
    </location>
</feature>
<feature type="transmembrane region" description="Helical" evidence="1">
    <location>
        <begin position="12"/>
        <end position="29"/>
    </location>
</feature>
<accession>A0A371YMU1</accession>